<name>A0A4S8QGP4_9ACTN</name>
<dbReference type="EMBL" id="STGY01000029">
    <property type="protein sequence ID" value="THV42145.1"/>
    <property type="molecule type" value="Genomic_DNA"/>
</dbReference>
<dbReference type="AlphaFoldDB" id="A0A4S8QGP4"/>
<dbReference type="Proteomes" id="UP000308760">
    <property type="component" value="Unassembled WGS sequence"/>
</dbReference>
<dbReference type="RefSeq" id="WP_136533990.1">
    <property type="nucleotide sequence ID" value="NZ_STGY01000029.1"/>
</dbReference>
<protein>
    <submittedName>
        <fullName evidence="1">Uncharacterized protein</fullName>
    </submittedName>
</protein>
<sequence length="125" mass="13060">MQIRENVVSGSETVGSARRVTGNHVKPVAARRIGRFGMHGVIVVGSNSGAAGGVANGDGSPEAASADGRATGFPADLLDVIVGERLSHGRGIRARDSHLSAEMLGDEDCRQEFPDMRPGRVILWA</sequence>
<organism evidence="1 2">
    <name type="scientific">Glycomyces buryatensis</name>
    <dbReference type="NCBI Taxonomy" id="2570927"/>
    <lineage>
        <taxon>Bacteria</taxon>
        <taxon>Bacillati</taxon>
        <taxon>Actinomycetota</taxon>
        <taxon>Actinomycetes</taxon>
        <taxon>Glycomycetales</taxon>
        <taxon>Glycomycetaceae</taxon>
        <taxon>Glycomyces</taxon>
    </lineage>
</organism>
<keyword evidence="2" id="KW-1185">Reference proteome</keyword>
<evidence type="ECO:0000313" key="1">
    <source>
        <dbReference type="EMBL" id="THV42145.1"/>
    </source>
</evidence>
<reference evidence="2" key="1">
    <citation type="submission" date="2019-04" db="EMBL/GenBank/DDBJ databases">
        <title>Nocardioides xinjiangensis sp. nov.</title>
        <authorList>
            <person name="Liu S."/>
        </authorList>
    </citation>
    <scope>NUCLEOTIDE SEQUENCE [LARGE SCALE GENOMIC DNA]</scope>
    <source>
        <strain evidence="2">18</strain>
    </source>
</reference>
<accession>A0A4S8QGP4</accession>
<evidence type="ECO:0000313" key="2">
    <source>
        <dbReference type="Proteomes" id="UP000308760"/>
    </source>
</evidence>
<comment type="caution">
    <text evidence="1">The sequence shown here is derived from an EMBL/GenBank/DDBJ whole genome shotgun (WGS) entry which is preliminary data.</text>
</comment>
<reference evidence="1 2" key="2">
    <citation type="submission" date="2019-05" db="EMBL/GenBank/DDBJ databases">
        <title>Glycomyces buryatensis sp. nov.</title>
        <authorList>
            <person name="Nikitina E."/>
        </authorList>
    </citation>
    <scope>NUCLEOTIDE SEQUENCE [LARGE SCALE GENOMIC DNA]</scope>
    <source>
        <strain evidence="1 2">18</strain>
    </source>
</reference>
<proteinExistence type="predicted"/>
<gene>
    <name evidence="1" type="ORF">FAB82_07865</name>
</gene>